<reference evidence="1 2" key="1">
    <citation type="submission" date="2020-12" db="EMBL/GenBank/DDBJ databases">
        <title>Bacterial novel species Pedobacter sp. SD-b isolated from soil.</title>
        <authorList>
            <person name="Jung H.-Y."/>
        </authorList>
    </citation>
    <scope>NUCLEOTIDE SEQUENCE [LARGE SCALE GENOMIC DNA]</scope>
    <source>
        <strain evidence="1 2">SD-b</strain>
    </source>
</reference>
<dbReference type="Pfam" id="PF01809">
    <property type="entry name" value="YidD"/>
    <property type="match status" value="1"/>
</dbReference>
<dbReference type="InterPro" id="IPR002696">
    <property type="entry name" value="Membr_insert_effic_factor_YidD"/>
</dbReference>
<accession>A0ABS1BP14</accession>
<dbReference type="EMBL" id="JAEHFY010000045">
    <property type="protein sequence ID" value="MBK0384537.1"/>
    <property type="molecule type" value="Genomic_DNA"/>
</dbReference>
<comment type="caution">
    <text evidence="1">The sequence shown here is derived from an EMBL/GenBank/DDBJ whole genome shotgun (WGS) entry which is preliminary data.</text>
</comment>
<evidence type="ECO:0000313" key="1">
    <source>
        <dbReference type="EMBL" id="MBK0384537.1"/>
    </source>
</evidence>
<gene>
    <name evidence="1" type="primary">yidD</name>
    <name evidence="1" type="ORF">I5M32_16370</name>
</gene>
<proteinExistence type="predicted"/>
<sequence length="92" mass="11097">MKIILLLLIRLYWLIVPVQKRKRCIFRYSCSKYVFEITKVMGFKKGINALFFRMNNCNHKFDLVKNNTTNKYEMILKDGTIINENRIAEYLI</sequence>
<dbReference type="NCBIfam" id="TIGR00278">
    <property type="entry name" value="membrane protein insertion efficiency factor YidD"/>
    <property type="match status" value="1"/>
</dbReference>
<organism evidence="1 2">
    <name type="scientific">Pedobacter segetis</name>
    <dbReference type="NCBI Taxonomy" id="2793069"/>
    <lineage>
        <taxon>Bacteria</taxon>
        <taxon>Pseudomonadati</taxon>
        <taxon>Bacteroidota</taxon>
        <taxon>Sphingobacteriia</taxon>
        <taxon>Sphingobacteriales</taxon>
        <taxon>Sphingobacteriaceae</taxon>
        <taxon>Pedobacter</taxon>
    </lineage>
</organism>
<protein>
    <submittedName>
        <fullName evidence="1">Membrane protein insertion efficiency factor YidD</fullName>
    </submittedName>
</protein>
<evidence type="ECO:0000313" key="2">
    <source>
        <dbReference type="Proteomes" id="UP000660024"/>
    </source>
</evidence>
<dbReference type="Proteomes" id="UP000660024">
    <property type="component" value="Unassembled WGS sequence"/>
</dbReference>
<dbReference type="SMART" id="SM01234">
    <property type="entry name" value="Haemolytic"/>
    <property type="match status" value="1"/>
</dbReference>
<keyword evidence="2" id="KW-1185">Reference proteome</keyword>
<dbReference type="RefSeq" id="WP_200588244.1">
    <property type="nucleotide sequence ID" value="NZ_JAEHFY010000045.1"/>
</dbReference>
<name>A0ABS1BP14_9SPHI</name>